<dbReference type="InterPro" id="IPR001107">
    <property type="entry name" value="Band_7"/>
</dbReference>
<dbReference type="Gene3D" id="1.20.1510.10">
    <property type="entry name" value="Cation efflux protein transmembrane domain"/>
    <property type="match status" value="1"/>
</dbReference>
<keyword evidence="11" id="KW-1185">Reference proteome</keyword>
<keyword evidence="5 7" id="KW-1133">Transmembrane helix</keyword>
<evidence type="ECO:0000256" key="2">
    <source>
        <dbReference type="ARBA" id="ARBA00004167"/>
    </source>
</evidence>
<dbReference type="RefSeq" id="WP_255040922.1">
    <property type="nucleotide sequence ID" value="NZ_JANEYT010000006.1"/>
</dbReference>
<dbReference type="PANTHER" id="PTHR43840:SF15">
    <property type="entry name" value="MITOCHONDRIAL METAL TRANSPORTER 1-RELATED"/>
    <property type="match status" value="1"/>
</dbReference>
<keyword evidence="4 7" id="KW-0812">Transmembrane</keyword>
<evidence type="ECO:0000256" key="7">
    <source>
        <dbReference type="SAM" id="Phobius"/>
    </source>
</evidence>
<feature type="transmembrane region" description="Helical" evidence="7">
    <location>
        <begin position="180"/>
        <end position="206"/>
    </location>
</feature>
<dbReference type="PANTHER" id="PTHR43840">
    <property type="entry name" value="MITOCHONDRIAL METAL TRANSPORTER 1-RELATED"/>
    <property type="match status" value="1"/>
</dbReference>
<feature type="transmembrane region" description="Helical" evidence="7">
    <location>
        <begin position="12"/>
        <end position="33"/>
    </location>
</feature>
<feature type="transmembrane region" description="Helical" evidence="7">
    <location>
        <begin position="39"/>
        <end position="58"/>
    </location>
</feature>
<evidence type="ECO:0000259" key="9">
    <source>
        <dbReference type="Pfam" id="PF01545"/>
    </source>
</evidence>
<sequence>MFDRRIRTSLIAIGTDLFLTILRLGLAVITTSAALWADAIHSGGDLFVSIVLLAGLLYRTYLHSKCRDRADQRADKLESLLSMGVAILLLSAPFYLWGQLRAGLGEQITNPAIGIVGTIVVIIALLLISKFKWYVGQQTGSLALEADAHHSHMDLLTSVAVLLSLIGEMVSLNIDKYVASVILLLITLSGLKLLYSSLHSFFGLGLHRFHSLRSKYRLQFRRVKNRYLLAKKHIQEHSKHIYITSISIYLCSGFSLVNLGETGVSYFLSKPINEYLEPGLQYNLPYPLGVLQKWEDGSVLSIQVGSVIGNGARAPGENLWLQTQNQANSSDGTDYLLTGDESLMFVQVEVQYRISDVISVERNVAGVESLIKMTASNALWQSVAIERQSHFVGQRYSDFNTKVANKIQQNLANLALPIEIISVTINRLQPPAGLADVYRDVHNAFHESRDMVNQAVASRLHDIPIARSELVLQQKRNQAIAAERIYQADGEIAKLKPLGDIQRAKPDAFAFNLLADTLENSFEDAFITLLHPDVDKWDLRTPLSLPETE</sequence>
<evidence type="ECO:0000259" key="8">
    <source>
        <dbReference type="Pfam" id="PF01145"/>
    </source>
</evidence>
<evidence type="ECO:0000256" key="5">
    <source>
        <dbReference type="ARBA" id="ARBA00022989"/>
    </source>
</evidence>
<gene>
    <name evidence="10" type="ORF">NHN17_04405</name>
</gene>
<dbReference type="SUPFAM" id="SSF161111">
    <property type="entry name" value="Cation efflux protein transmembrane domain-like"/>
    <property type="match status" value="1"/>
</dbReference>
<dbReference type="InterPro" id="IPR058533">
    <property type="entry name" value="Cation_efflux_TM"/>
</dbReference>
<evidence type="ECO:0000256" key="3">
    <source>
        <dbReference type="ARBA" id="ARBA00022448"/>
    </source>
</evidence>
<feature type="transmembrane region" description="Helical" evidence="7">
    <location>
        <begin position="79"/>
        <end position="96"/>
    </location>
</feature>
<dbReference type="Gene3D" id="3.30.479.30">
    <property type="entry name" value="Band 7 domain"/>
    <property type="match status" value="1"/>
</dbReference>
<feature type="domain" description="Band 7" evidence="8">
    <location>
        <begin position="334"/>
        <end position="452"/>
    </location>
</feature>
<evidence type="ECO:0000256" key="4">
    <source>
        <dbReference type="ARBA" id="ARBA00022692"/>
    </source>
</evidence>
<proteinExistence type="predicted"/>
<dbReference type="EMBL" id="JANEYT010000006">
    <property type="protein sequence ID" value="MCQ1057319.1"/>
    <property type="molecule type" value="Genomic_DNA"/>
</dbReference>
<evidence type="ECO:0000256" key="6">
    <source>
        <dbReference type="ARBA" id="ARBA00023136"/>
    </source>
</evidence>
<dbReference type="InterPro" id="IPR027469">
    <property type="entry name" value="Cation_efflux_TMD_sf"/>
</dbReference>
<protein>
    <submittedName>
        <fullName evidence="10">Cation transporter</fullName>
    </submittedName>
</protein>
<comment type="caution">
    <text evidence="10">The sequence shown here is derived from an EMBL/GenBank/DDBJ whole genome shotgun (WGS) entry which is preliminary data.</text>
</comment>
<dbReference type="Pfam" id="PF01145">
    <property type="entry name" value="Band_7"/>
    <property type="match status" value="1"/>
</dbReference>
<comment type="subcellular location">
    <subcellularLocation>
        <location evidence="1">Membrane</location>
        <topology evidence="1">Multi-pass membrane protein</topology>
    </subcellularLocation>
    <subcellularLocation>
        <location evidence="2">Membrane</location>
        <topology evidence="2">Single-pass membrane protein</topology>
    </subcellularLocation>
</comment>
<evidence type="ECO:0000256" key="1">
    <source>
        <dbReference type="ARBA" id="ARBA00004141"/>
    </source>
</evidence>
<dbReference type="InterPro" id="IPR036013">
    <property type="entry name" value="Band_7/SPFH_dom_sf"/>
</dbReference>
<keyword evidence="6 7" id="KW-0472">Membrane</keyword>
<evidence type="ECO:0000313" key="11">
    <source>
        <dbReference type="Proteomes" id="UP001524460"/>
    </source>
</evidence>
<evidence type="ECO:0000313" key="10">
    <source>
        <dbReference type="EMBL" id="MCQ1057319.1"/>
    </source>
</evidence>
<name>A0ABT1MY62_9GAMM</name>
<feature type="domain" description="Cation efflux protein transmembrane" evidence="9">
    <location>
        <begin position="10"/>
        <end position="200"/>
    </location>
</feature>
<dbReference type="Pfam" id="PF01545">
    <property type="entry name" value="Cation_efflux"/>
    <property type="match status" value="1"/>
</dbReference>
<accession>A0ABT1MY62</accession>
<keyword evidence="3" id="KW-0813">Transport</keyword>
<feature type="transmembrane region" description="Helical" evidence="7">
    <location>
        <begin position="108"/>
        <end position="128"/>
    </location>
</feature>
<dbReference type="InterPro" id="IPR050291">
    <property type="entry name" value="CDF_Transporter"/>
</dbReference>
<reference evidence="10 11" key="1">
    <citation type="submission" date="2022-07" db="EMBL/GenBank/DDBJ databases">
        <title>Photobacterium pectinilyticum sp. nov., a marine bacterium isolated from surface seawater of Qingdao offshore.</title>
        <authorList>
            <person name="Wang X."/>
        </authorList>
    </citation>
    <scope>NUCLEOTIDE SEQUENCE [LARGE SCALE GENOMIC DNA]</scope>
    <source>
        <strain evidence="10 11">ZSDE20</strain>
    </source>
</reference>
<organism evidence="10 11">
    <name type="scientific">Photobacterium pectinilyticum</name>
    <dbReference type="NCBI Taxonomy" id="2906793"/>
    <lineage>
        <taxon>Bacteria</taxon>
        <taxon>Pseudomonadati</taxon>
        <taxon>Pseudomonadota</taxon>
        <taxon>Gammaproteobacteria</taxon>
        <taxon>Vibrionales</taxon>
        <taxon>Vibrionaceae</taxon>
        <taxon>Photobacterium</taxon>
    </lineage>
</organism>
<dbReference type="Proteomes" id="UP001524460">
    <property type="component" value="Unassembled WGS sequence"/>
</dbReference>